<evidence type="ECO:0000313" key="1">
    <source>
        <dbReference type="EMBL" id="KYN39214.1"/>
    </source>
</evidence>
<dbReference type="Proteomes" id="UP000078541">
    <property type="component" value="Unassembled WGS sequence"/>
</dbReference>
<dbReference type="EMBL" id="KQ981622">
    <property type="protein sequence ID" value="KYN39214.1"/>
    <property type="molecule type" value="Genomic_DNA"/>
</dbReference>
<sequence>MGSPLSSVIADLVMRRLETVSLMSLDLDMVFYVRYVDDICTAVALSKIDVLLEQFNLFHPRLQFTSEVRGDEINFLDVTISINEQIINIRVVHLPDGCFGTKFRVLVLLRNPSPVPSIQMYFAWIAFSGWGRLRYFCNRVLSNAAFGESFNILRDIVIL</sequence>
<gene>
    <name evidence="1" type="ORF">ALC56_06401</name>
</gene>
<organism evidence="1 2">
    <name type="scientific">Trachymyrmex septentrionalis</name>
    <dbReference type="NCBI Taxonomy" id="34720"/>
    <lineage>
        <taxon>Eukaryota</taxon>
        <taxon>Metazoa</taxon>
        <taxon>Ecdysozoa</taxon>
        <taxon>Arthropoda</taxon>
        <taxon>Hexapoda</taxon>
        <taxon>Insecta</taxon>
        <taxon>Pterygota</taxon>
        <taxon>Neoptera</taxon>
        <taxon>Endopterygota</taxon>
        <taxon>Hymenoptera</taxon>
        <taxon>Apocrita</taxon>
        <taxon>Aculeata</taxon>
        <taxon>Formicoidea</taxon>
        <taxon>Formicidae</taxon>
        <taxon>Myrmicinae</taxon>
        <taxon>Trachymyrmex</taxon>
    </lineage>
</organism>
<reference evidence="1 2" key="1">
    <citation type="submission" date="2016-03" db="EMBL/GenBank/DDBJ databases">
        <title>Trachymyrmex septentrionalis WGS genome.</title>
        <authorList>
            <person name="Nygaard S."/>
            <person name="Hu H."/>
            <person name="Boomsma J."/>
            <person name="Zhang G."/>
        </authorList>
    </citation>
    <scope>NUCLEOTIDE SEQUENCE [LARGE SCALE GENOMIC DNA]</scope>
    <source>
        <strain evidence="1">Tsep2-gDNA-1</strain>
        <tissue evidence="1">Whole body</tissue>
    </source>
</reference>
<protein>
    <recommendedName>
        <fullName evidence="3">Reverse transcriptase domain-containing protein</fullName>
    </recommendedName>
</protein>
<proteinExistence type="predicted"/>
<accession>A0A151JWU0</accession>
<keyword evidence="2" id="KW-1185">Reference proteome</keyword>
<dbReference type="PANTHER" id="PTHR21301">
    <property type="entry name" value="REVERSE TRANSCRIPTASE"/>
    <property type="match status" value="1"/>
</dbReference>
<name>A0A151JWU0_9HYME</name>
<evidence type="ECO:0000313" key="2">
    <source>
        <dbReference type="Proteomes" id="UP000078541"/>
    </source>
</evidence>
<dbReference type="PANTHER" id="PTHR21301:SF10">
    <property type="entry name" value="REVERSE TRANSCRIPTASE DOMAIN-CONTAINING PROTEIN"/>
    <property type="match status" value="1"/>
</dbReference>
<dbReference type="AlphaFoldDB" id="A0A151JWU0"/>
<evidence type="ECO:0008006" key="3">
    <source>
        <dbReference type="Google" id="ProtNLM"/>
    </source>
</evidence>